<dbReference type="CDD" id="cd00761">
    <property type="entry name" value="Glyco_tranf_GTA_type"/>
    <property type="match status" value="1"/>
</dbReference>
<dbReference type="SUPFAM" id="SSF53448">
    <property type="entry name" value="Nucleotide-diphospho-sugar transferases"/>
    <property type="match status" value="1"/>
</dbReference>
<evidence type="ECO:0000256" key="2">
    <source>
        <dbReference type="ARBA" id="ARBA00022676"/>
    </source>
</evidence>
<keyword evidence="6" id="KW-1185">Reference proteome</keyword>
<dbReference type="InterPro" id="IPR029044">
    <property type="entry name" value="Nucleotide-diphossugar_trans"/>
</dbReference>
<sequence length="291" mass="33471">MIHPLISVVVPTYQRNDLLRECLACLAPSVQSLDKKYYEVIVTDDGRQHTAEQMIKEEFSWVTWVQGPGKGPASNRNNGAKQAQGEWLAFTDDDCLPEHNWLESYYQAIQNHPETQAFEGAIHPVGEVEQDLTDCPVNLKGGCFWSANICVRKNLFEEIKGFDESYFLAAQEDQQLKIDVEEKAPIHFLPETIVKHPVRKVALWNTIKNVPKRSKNFALYAYKNFAVLGYRNWLNFTYKQYRFHLSSLYSNLSKGFYNNALISLVWLLYGVPLNCSNLLRFQKGGVTLQKQ</sequence>
<organism evidence="5 6">
    <name type="scientific">Rapidithrix thailandica</name>
    <dbReference type="NCBI Taxonomy" id="413964"/>
    <lineage>
        <taxon>Bacteria</taxon>
        <taxon>Pseudomonadati</taxon>
        <taxon>Bacteroidota</taxon>
        <taxon>Cytophagia</taxon>
        <taxon>Cytophagales</taxon>
        <taxon>Flammeovirgaceae</taxon>
        <taxon>Rapidithrix</taxon>
    </lineage>
</organism>
<dbReference type="GO" id="GO:0016757">
    <property type="term" value="F:glycosyltransferase activity"/>
    <property type="evidence" value="ECO:0007669"/>
    <property type="project" value="UniProtKB-KW"/>
</dbReference>
<dbReference type="AlphaFoldDB" id="A0AAW9S9T9"/>
<dbReference type="PANTHER" id="PTHR43179:SF12">
    <property type="entry name" value="GALACTOFURANOSYLTRANSFERASE GLFT2"/>
    <property type="match status" value="1"/>
</dbReference>
<keyword evidence="2 5" id="KW-0328">Glycosyltransferase</keyword>
<evidence type="ECO:0000256" key="3">
    <source>
        <dbReference type="ARBA" id="ARBA00022679"/>
    </source>
</evidence>
<dbReference type="Gene3D" id="3.90.550.10">
    <property type="entry name" value="Spore Coat Polysaccharide Biosynthesis Protein SpsA, Chain A"/>
    <property type="match status" value="1"/>
</dbReference>
<reference evidence="5 6" key="1">
    <citation type="submission" date="2024-04" db="EMBL/GenBank/DDBJ databases">
        <title>Novel genus in family Flammeovirgaceae.</title>
        <authorList>
            <person name="Nguyen T.H."/>
            <person name="Vuong T.Q."/>
            <person name="Le H."/>
            <person name="Kim S.-G."/>
        </authorList>
    </citation>
    <scope>NUCLEOTIDE SEQUENCE [LARGE SCALE GENOMIC DNA]</scope>
    <source>
        <strain evidence="5 6">JCM 23209</strain>
    </source>
</reference>
<protein>
    <submittedName>
        <fullName evidence="5">Glycosyltransferase family A protein</fullName>
        <ecNumber evidence="5">2.4.-.-</ecNumber>
    </submittedName>
</protein>
<comment type="similarity">
    <text evidence="1">Belongs to the glycosyltransferase 2 family.</text>
</comment>
<dbReference type="Pfam" id="PF00535">
    <property type="entry name" value="Glycos_transf_2"/>
    <property type="match status" value="1"/>
</dbReference>
<evidence type="ECO:0000313" key="6">
    <source>
        <dbReference type="Proteomes" id="UP001403385"/>
    </source>
</evidence>
<dbReference type="InterPro" id="IPR001173">
    <property type="entry name" value="Glyco_trans_2-like"/>
</dbReference>
<name>A0AAW9S9T9_9BACT</name>
<dbReference type="PANTHER" id="PTHR43179">
    <property type="entry name" value="RHAMNOSYLTRANSFERASE WBBL"/>
    <property type="match status" value="1"/>
</dbReference>
<evidence type="ECO:0000256" key="1">
    <source>
        <dbReference type="ARBA" id="ARBA00006739"/>
    </source>
</evidence>
<gene>
    <name evidence="5" type="ORF">AAG747_17790</name>
</gene>
<dbReference type="EMBL" id="JBDKWZ010000010">
    <property type="protein sequence ID" value="MEN7549781.1"/>
    <property type="molecule type" value="Genomic_DNA"/>
</dbReference>
<keyword evidence="3 5" id="KW-0808">Transferase</keyword>
<dbReference type="Proteomes" id="UP001403385">
    <property type="component" value="Unassembled WGS sequence"/>
</dbReference>
<comment type="caution">
    <text evidence="5">The sequence shown here is derived from an EMBL/GenBank/DDBJ whole genome shotgun (WGS) entry which is preliminary data.</text>
</comment>
<proteinExistence type="inferred from homology"/>
<dbReference type="RefSeq" id="WP_346822559.1">
    <property type="nucleotide sequence ID" value="NZ_JBDKWZ010000010.1"/>
</dbReference>
<evidence type="ECO:0000313" key="5">
    <source>
        <dbReference type="EMBL" id="MEN7549781.1"/>
    </source>
</evidence>
<evidence type="ECO:0000259" key="4">
    <source>
        <dbReference type="Pfam" id="PF00535"/>
    </source>
</evidence>
<dbReference type="EC" id="2.4.-.-" evidence="5"/>
<feature type="domain" description="Glycosyltransferase 2-like" evidence="4">
    <location>
        <begin position="7"/>
        <end position="115"/>
    </location>
</feature>
<accession>A0AAW9S9T9</accession>